<dbReference type="EMBL" id="CP080590">
    <property type="protein sequence ID" value="QYO75281.1"/>
    <property type="molecule type" value="Genomic_DNA"/>
</dbReference>
<evidence type="ECO:0000313" key="2">
    <source>
        <dbReference type="EMBL" id="QYO75281.1"/>
    </source>
</evidence>
<name>A0ABX8W9A6_9HYPH</name>
<sequence>MTFLDASQGQNQPADWSPDQDAVTAAPDNHDVLYEDDHIRVLSVTLRPGAPEPLHHHRYPSLFIIDRLAPLRDFDAAGNEVQLPIPKTFDMPLVLQMPPQDLHSVLNVGETLFHGTRVEFKRGFAP</sequence>
<dbReference type="RefSeq" id="WP_220303745.1">
    <property type="nucleotide sequence ID" value="NZ_CP080590.1"/>
</dbReference>
<dbReference type="Proteomes" id="UP000825799">
    <property type="component" value="Chromosome"/>
</dbReference>
<dbReference type="InterPro" id="IPR014710">
    <property type="entry name" value="RmlC-like_jellyroll"/>
</dbReference>
<feature type="compositionally biased region" description="Polar residues" evidence="1">
    <location>
        <begin position="1"/>
        <end position="14"/>
    </location>
</feature>
<protein>
    <submittedName>
        <fullName evidence="2">Uncharacterized protein</fullName>
    </submittedName>
</protein>
<dbReference type="Gene3D" id="2.60.120.10">
    <property type="entry name" value="Jelly Rolls"/>
    <property type="match status" value="1"/>
</dbReference>
<accession>A0ABX8W9A6</accession>
<gene>
    <name evidence="2" type="ORF">K1X15_11530</name>
</gene>
<evidence type="ECO:0000313" key="3">
    <source>
        <dbReference type="Proteomes" id="UP000825799"/>
    </source>
</evidence>
<feature type="region of interest" description="Disordered" evidence="1">
    <location>
        <begin position="1"/>
        <end position="25"/>
    </location>
</feature>
<keyword evidence="3" id="KW-1185">Reference proteome</keyword>
<organism evidence="2 3">
    <name type="scientific">Devosia salina</name>
    <dbReference type="NCBI Taxonomy" id="2860336"/>
    <lineage>
        <taxon>Bacteria</taxon>
        <taxon>Pseudomonadati</taxon>
        <taxon>Pseudomonadota</taxon>
        <taxon>Alphaproteobacteria</taxon>
        <taxon>Hyphomicrobiales</taxon>
        <taxon>Devosiaceae</taxon>
        <taxon>Devosia</taxon>
    </lineage>
</organism>
<reference evidence="2 3" key="1">
    <citation type="submission" date="2021-08" db="EMBL/GenBank/DDBJ databases">
        <title>Devosia salina sp. nov., isolated from the South China Sea sediment.</title>
        <authorList>
            <person name="Zhou Z."/>
        </authorList>
    </citation>
    <scope>NUCLEOTIDE SEQUENCE [LARGE SCALE GENOMIC DNA]</scope>
    <source>
        <strain evidence="2 3">SCS-3</strain>
    </source>
</reference>
<evidence type="ECO:0000256" key="1">
    <source>
        <dbReference type="SAM" id="MobiDB-lite"/>
    </source>
</evidence>
<proteinExistence type="predicted"/>